<keyword evidence="1" id="KW-0175">Coiled coil</keyword>
<proteinExistence type="predicted"/>
<dbReference type="NCBIfam" id="NF040877">
    <property type="entry name" value="SE1832_fam"/>
    <property type="match status" value="1"/>
</dbReference>
<dbReference type="EMBL" id="FUYJ01000003">
    <property type="protein sequence ID" value="SKA97454.1"/>
    <property type="molecule type" value="Genomic_DNA"/>
</dbReference>
<dbReference type="RefSeq" id="WP_009766281.1">
    <property type="nucleotide sequence ID" value="NZ_FUYJ01000003.1"/>
</dbReference>
<dbReference type="AlphaFoldDB" id="A0A1T4Y6I2"/>
<accession>A0A1T4Y6I2</accession>
<dbReference type="Proteomes" id="UP000190042">
    <property type="component" value="Unassembled WGS sequence"/>
</dbReference>
<gene>
    <name evidence="2" type="ORF">SAMN04244570_1868</name>
</gene>
<evidence type="ECO:0000256" key="1">
    <source>
        <dbReference type="SAM" id="Coils"/>
    </source>
</evidence>
<evidence type="ECO:0000313" key="3">
    <source>
        <dbReference type="Proteomes" id="UP000190042"/>
    </source>
</evidence>
<protein>
    <submittedName>
        <fullName evidence="2">Uncharacterized protein</fullName>
    </submittedName>
</protein>
<feature type="coiled-coil region" evidence="1">
    <location>
        <begin position="3"/>
        <end position="56"/>
    </location>
</feature>
<name>A0A1T4Y6I2_9BACL</name>
<organism evidence="2 3">
    <name type="scientific">Sporosarcina newyorkensis</name>
    <dbReference type="NCBI Taxonomy" id="759851"/>
    <lineage>
        <taxon>Bacteria</taxon>
        <taxon>Bacillati</taxon>
        <taxon>Bacillota</taxon>
        <taxon>Bacilli</taxon>
        <taxon>Bacillales</taxon>
        <taxon>Caryophanaceae</taxon>
        <taxon>Sporosarcina</taxon>
    </lineage>
</organism>
<dbReference type="InterPro" id="IPR048062">
    <property type="entry name" value="SE1832-like"/>
</dbReference>
<keyword evidence="3" id="KW-1185">Reference proteome</keyword>
<evidence type="ECO:0000313" key="2">
    <source>
        <dbReference type="EMBL" id="SKA97454.1"/>
    </source>
</evidence>
<reference evidence="3" key="1">
    <citation type="submission" date="2017-02" db="EMBL/GenBank/DDBJ databases">
        <authorList>
            <person name="Varghese N."/>
            <person name="Submissions S."/>
        </authorList>
    </citation>
    <scope>NUCLEOTIDE SEQUENCE [LARGE SCALE GENOMIC DNA]</scope>
    <source>
        <strain evidence="3">DSM 23966</strain>
    </source>
</reference>
<sequence>MTKNQIEQEIAQLKMDYIGLQGDIEKLESTGHSKMIENAERRLAGMEDRLAELNKQLAEATE</sequence>